<protein>
    <submittedName>
        <fullName evidence="2">Uncharacterized protein</fullName>
    </submittedName>
</protein>
<reference evidence="2" key="1">
    <citation type="submission" date="2023-03" db="EMBL/GenBank/DDBJ databases">
        <title>Aeromonas caviae strain AC1520.</title>
        <authorList>
            <person name="Xie T."/>
            <person name="Zhang Q."/>
            <person name="Deng J."/>
            <person name="Li X."/>
        </authorList>
    </citation>
    <scope>NUCLEOTIDE SEQUENCE</scope>
    <source>
        <strain evidence="2">AC1520</strain>
        <plasmid evidence="2">pAC1520</plasmid>
    </source>
</reference>
<dbReference type="AlphaFoldDB" id="A0AAJ5ZEH7"/>
<gene>
    <name evidence="2" type="ORF">P5S46_21845</name>
</gene>
<organism evidence="2 3">
    <name type="scientific">Aeromonas caviae</name>
    <name type="common">Aeromonas punctata</name>
    <dbReference type="NCBI Taxonomy" id="648"/>
    <lineage>
        <taxon>Bacteria</taxon>
        <taxon>Pseudomonadati</taxon>
        <taxon>Pseudomonadota</taxon>
        <taxon>Gammaproteobacteria</taxon>
        <taxon>Aeromonadales</taxon>
        <taxon>Aeromonadaceae</taxon>
        <taxon>Aeromonas</taxon>
    </lineage>
</organism>
<dbReference type="EMBL" id="CP120943">
    <property type="protein sequence ID" value="WFG00141.1"/>
    <property type="molecule type" value="Genomic_DNA"/>
</dbReference>
<dbReference type="RefSeq" id="WP_277857151.1">
    <property type="nucleotide sequence ID" value="NZ_CP120943.1"/>
</dbReference>
<sequence length="69" mass="7759">MARQQAPFMSNDPYSAHCMPFVVFVGLFWIIAHHRSISTKHLAINAIFAHYGLAETEFTQKGVDGHGQE</sequence>
<evidence type="ECO:0000313" key="3">
    <source>
        <dbReference type="Proteomes" id="UP001218423"/>
    </source>
</evidence>
<geneLocation type="plasmid" evidence="2 3">
    <name>pAC1520</name>
</geneLocation>
<keyword evidence="1" id="KW-0812">Transmembrane</keyword>
<name>A0AAJ5ZEH7_AERCA</name>
<evidence type="ECO:0000256" key="1">
    <source>
        <dbReference type="SAM" id="Phobius"/>
    </source>
</evidence>
<keyword evidence="1" id="KW-1133">Transmembrane helix</keyword>
<keyword evidence="2" id="KW-0614">Plasmid</keyword>
<accession>A0AAJ5ZEH7</accession>
<keyword evidence="1" id="KW-0472">Membrane</keyword>
<proteinExistence type="predicted"/>
<feature type="transmembrane region" description="Helical" evidence="1">
    <location>
        <begin position="14"/>
        <end position="32"/>
    </location>
</feature>
<evidence type="ECO:0000313" key="2">
    <source>
        <dbReference type="EMBL" id="WFG00141.1"/>
    </source>
</evidence>
<dbReference type="Proteomes" id="UP001218423">
    <property type="component" value="Plasmid pAC1520"/>
</dbReference>